<feature type="non-terminal residue" evidence="1">
    <location>
        <position position="1"/>
    </location>
</feature>
<comment type="caution">
    <text evidence="1">The sequence shown here is derived from an EMBL/GenBank/DDBJ whole genome shotgun (WGS) entry which is preliminary data.</text>
</comment>
<evidence type="ECO:0000313" key="1">
    <source>
        <dbReference type="EMBL" id="GAI69015.1"/>
    </source>
</evidence>
<dbReference type="EMBL" id="BARV01044087">
    <property type="protein sequence ID" value="GAI69015.1"/>
    <property type="molecule type" value="Genomic_DNA"/>
</dbReference>
<accession>X1S0Q7</accession>
<protein>
    <submittedName>
        <fullName evidence="1">Uncharacterized protein</fullName>
    </submittedName>
</protein>
<organism evidence="1">
    <name type="scientific">marine sediment metagenome</name>
    <dbReference type="NCBI Taxonomy" id="412755"/>
    <lineage>
        <taxon>unclassified sequences</taxon>
        <taxon>metagenomes</taxon>
        <taxon>ecological metagenomes</taxon>
    </lineage>
</organism>
<proteinExistence type="predicted"/>
<sequence length="50" mass="5560">LINLPKSQEIKIRNIRSKDLNEMIVLEGIIRQASDVLDASLSFTNASSMS</sequence>
<reference evidence="1" key="1">
    <citation type="journal article" date="2014" name="Front. Microbiol.">
        <title>High frequency of phylogenetically diverse reductive dehalogenase-homologous genes in deep subseafloor sedimentary metagenomes.</title>
        <authorList>
            <person name="Kawai M."/>
            <person name="Futagami T."/>
            <person name="Toyoda A."/>
            <person name="Takaki Y."/>
            <person name="Nishi S."/>
            <person name="Hori S."/>
            <person name="Arai W."/>
            <person name="Tsubouchi T."/>
            <person name="Morono Y."/>
            <person name="Uchiyama I."/>
            <person name="Ito T."/>
            <person name="Fujiyama A."/>
            <person name="Inagaki F."/>
            <person name="Takami H."/>
        </authorList>
    </citation>
    <scope>NUCLEOTIDE SEQUENCE</scope>
    <source>
        <strain evidence="1">Expedition CK06-06</strain>
    </source>
</reference>
<dbReference type="AlphaFoldDB" id="X1S0Q7"/>
<name>X1S0Q7_9ZZZZ</name>
<gene>
    <name evidence="1" type="ORF">S06H3_65457</name>
</gene>